<sequence length="95" mass="10944">MTDIAPPTNNMNSRHKHAKSIEQETFDTENVRPTLTCHVSTVPRIDEESFKSVSGITRRRGAIRHQKVHSVKGHKFVAKFFRQPTFCAFCGDFLW</sequence>
<dbReference type="Gene3D" id="3.30.60.20">
    <property type="match status" value="1"/>
</dbReference>
<protein>
    <recommendedName>
        <fullName evidence="4">Phorbol-ester/DAG-type domain-containing protein</fullName>
    </recommendedName>
</protein>
<dbReference type="SUPFAM" id="SSF57889">
    <property type="entry name" value="Cysteine-rich domain"/>
    <property type="match status" value="1"/>
</dbReference>
<evidence type="ECO:0000256" key="3">
    <source>
        <dbReference type="SAM" id="MobiDB-lite"/>
    </source>
</evidence>
<keyword evidence="2" id="KW-0862">Zinc</keyword>
<feature type="region of interest" description="Disordered" evidence="3">
    <location>
        <begin position="1"/>
        <end position="25"/>
    </location>
</feature>
<gene>
    <name evidence="5" type="primary">Pkcdelta_1</name>
    <name evidence="5" type="ORF">E2C01_058803</name>
</gene>
<keyword evidence="6" id="KW-1185">Reference proteome</keyword>
<accession>A0A5B7H0T4</accession>
<dbReference type="GO" id="GO:0046872">
    <property type="term" value="F:metal ion binding"/>
    <property type="evidence" value="ECO:0007669"/>
    <property type="project" value="UniProtKB-KW"/>
</dbReference>
<evidence type="ECO:0000259" key="4">
    <source>
        <dbReference type="PROSITE" id="PS50081"/>
    </source>
</evidence>
<evidence type="ECO:0000313" key="6">
    <source>
        <dbReference type="Proteomes" id="UP000324222"/>
    </source>
</evidence>
<reference evidence="5 6" key="1">
    <citation type="submission" date="2019-05" db="EMBL/GenBank/DDBJ databases">
        <title>Another draft genome of Portunus trituberculatus and its Hox gene families provides insights of decapod evolution.</title>
        <authorList>
            <person name="Jeong J.-H."/>
            <person name="Song I."/>
            <person name="Kim S."/>
            <person name="Choi T."/>
            <person name="Kim D."/>
            <person name="Ryu S."/>
            <person name="Kim W."/>
        </authorList>
    </citation>
    <scope>NUCLEOTIDE SEQUENCE [LARGE SCALE GENOMIC DNA]</scope>
    <source>
        <tissue evidence="5">Muscle</tissue>
    </source>
</reference>
<evidence type="ECO:0000256" key="1">
    <source>
        <dbReference type="ARBA" id="ARBA00022723"/>
    </source>
</evidence>
<feature type="domain" description="Phorbol-ester/DAG-type" evidence="4">
    <location>
        <begin position="73"/>
        <end position="95"/>
    </location>
</feature>
<dbReference type="InterPro" id="IPR002219">
    <property type="entry name" value="PKC_DAG/PE"/>
</dbReference>
<dbReference type="AlphaFoldDB" id="A0A5B7H0T4"/>
<proteinExistence type="predicted"/>
<dbReference type="Proteomes" id="UP000324222">
    <property type="component" value="Unassembled WGS sequence"/>
</dbReference>
<evidence type="ECO:0000256" key="2">
    <source>
        <dbReference type="ARBA" id="ARBA00022833"/>
    </source>
</evidence>
<dbReference type="EMBL" id="VSRR010022424">
    <property type="protein sequence ID" value="MPC64682.1"/>
    <property type="molecule type" value="Genomic_DNA"/>
</dbReference>
<keyword evidence="1" id="KW-0479">Metal-binding</keyword>
<dbReference type="PRINTS" id="PR00008">
    <property type="entry name" value="DAGPEDOMAIN"/>
</dbReference>
<organism evidence="5 6">
    <name type="scientific">Portunus trituberculatus</name>
    <name type="common">Swimming crab</name>
    <name type="synonym">Neptunus trituberculatus</name>
    <dbReference type="NCBI Taxonomy" id="210409"/>
    <lineage>
        <taxon>Eukaryota</taxon>
        <taxon>Metazoa</taxon>
        <taxon>Ecdysozoa</taxon>
        <taxon>Arthropoda</taxon>
        <taxon>Crustacea</taxon>
        <taxon>Multicrustacea</taxon>
        <taxon>Malacostraca</taxon>
        <taxon>Eumalacostraca</taxon>
        <taxon>Eucarida</taxon>
        <taxon>Decapoda</taxon>
        <taxon>Pleocyemata</taxon>
        <taxon>Brachyura</taxon>
        <taxon>Eubrachyura</taxon>
        <taxon>Portunoidea</taxon>
        <taxon>Portunidae</taxon>
        <taxon>Portuninae</taxon>
        <taxon>Portunus</taxon>
    </lineage>
</organism>
<evidence type="ECO:0000313" key="5">
    <source>
        <dbReference type="EMBL" id="MPC64682.1"/>
    </source>
</evidence>
<comment type="caution">
    <text evidence="5">The sequence shown here is derived from an EMBL/GenBank/DDBJ whole genome shotgun (WGS) entry which is preliminary data.</text>
</comment>
<name>A0A5B7H0T4_PORTR</name>
<dbReference type="InterPro" id="IPR046349">
    <property type="entry name" value="C1-like_sf"/>
</dbReference>
<dbReference type="PROSITE" id="PS50081">
    <property type="entry name" value="ZF_DAG_PE_2"/>
    <property type="match status" value="1"/>
</dbReference>
<dbReference type="InterPro" id="IPR020454">
    <property type="entry name" value="DAG/PE-bd"/>
</dbReference>